<keyword evidence="3" id="KW-1185">Reference proteome</keyword>
<evidence type="ECO:0000256" key="1">
    <source>
        <dbReference type="SAM" id="MobiDB-lite"/>
    </source>
</evidence>
<dbReference type="Proteomes" id="UP000295344">
    <property type="component" value="Unassembled WGS sequence"/>
</dbReference>
<name>A0A4R7FST1_9MICO</name>
<feature type="compositionally biased region" description="Basic and acidic residues" evidence="1">
    <location>
        <begin position="168"/>
        <end position="177"/>
    </location>
</feature>
<organism evidence="2 3">
    <name type="scientific">Amnibacterium kyonggiense</name>
    <dbReference type="NCBI Taxonomy" id="595671"/>
    <lineage>
        <taxon>Bacteria</taxon>
        <taxon>Bacillati</taxon>
        <taxon>Actinomycetota</taxon>
        <taxon>Actinomycetes</taxon>
        <taxon>Micrococcales</taxon>
        <taxon>Microbacteriaceae</taxon>
        <taxon>Amnibacterium</taxon>
    </lineage>
</organism>
<evidence type="ECO:0000313" key="3">
    <source>
        <dbReference type="Proteomes" id="UP000295344"/>
    </source>
</evidence>
<sequence>MTVGLIVRVAVVAAFVAGLVGGAARVLGLDGPHAITVGCGVFAVAFILLTQRSVVPPADLEPPDVDPPTGGRRDLEQLAWSMVEHRDHIRGIAIARVRTVAARRLAEHGLDVERPEDDRAIAALLGADAWAVLRPDREKPVTPRAFDAALRAVERLPPPEPLGPARAIPEDRTSRAD</sequence>
<dbReference type="AlphaFoldDB" id="A0A4R7FST1"/>
<evidence type="ECO:0000313" key="2">
    <source>
        <dbReference type="EMBL" id="TDS80900.1"/>
    </source>
</evidence>
<comment type="caution">
    <text evidence="2">The sequence shown here is derived from an EMBL/GenBank/DDBJ whole genome shotgun (WGS) entry which is preliminary data.</text>
</comment>
<dbReference type="EMBL" id="SOAM01000001">
    <property type="protein sequence ID" value="TDS80900.1"/>
    <property type="molecule type" value="Genomic_DNA"/>
</dbReference>
<dbReference type="OrthoDB" id="5118496at2"/>
<gene>
    <name evidence="2" type="ORF">CLV52_1471</name>
</gene>
<protein>
    <submittedName>
        <fullName evidence="2">Uncharacterized protein</fullName>
    </submittedName>
</protein>
<accession>A0A4R7FST1</accession>
<dbReference type="RefSeq" id="WP_133765556.1">
    <property type="nucleotide sequence ID" value="NZ_BAAARP010000001.1"/>
</dbReference>
<reference evidence="2 3" key="1">
    <citation type="submission" date="2019-03" db="EMBL/GenBank/DDBJ databases">
        <title>Genomic Encyclopedia of Archaeal and Bacterial Type Strains, Phase II (KMG-II): from individual species to whole genera.</title>
        <authorList>
            <person name="Goeker M."/>
        </authorList>
    </citation>
    <scope>NUCLEOTIDE SEQUENCE [LARGE SCALE GENOMIC DNA]</scope>
    <source>
        <strain evidence="2 3">DSM 24782</strain>
    </source>
</reference>
<feature type="region of interest" description="Disordered" evidence="1">
    <location>
        <begin position="153"/>
        <end position="177"/>
    </location>
</feature>
<proteinExistence type="predicted"/>